<evidence type="ECO:0000256" key="6">
    <source>
        <dbReference type="ARBA" id="ARBA00022833"/>
    </source>
</evidence>
<feature type="binding site" evidence="14">
    <location>
        <position position="267"/>
    </location>
    <ligand>
        <name>Zn(2+)</name>
        <dbReference type="ChEBI" id="CHEBI:29105"/>
    </ligand>
</feature>
<comment type="caution">
    <text evidence="16">The sequence shown here is derived from an EMBL/GenBank/DDBJ whole genome shotgun (WGS) entry which is preliminary data.</text>
</comment>
<feature type="binding site" evidence="12">
    <location>
        <position position="219"/>
    </location>
    <ligand>
        <name>NAD(+)</name>
        <dbReference type="ChEBI" id="CHEBI:57540"/>
    </ligand>
</feature>
<dbReference type="Gene3D" id="3.40.50.1980">
    <property type="entry name" value="Nitrogenase molybdenum iron protein domain"/>
    <property type="match status" value="2"/>
</dbReference>
<keyword evidence="7 10" id="KW-0560">Oxidoreductase</keyword>
<dbReference type="GO" id="GO:0051287">
    <property type="term" value="F:NAD binding"/>
    <property type="evidence" value="ECO:0007669"/>
    <property type="project" value="InterPro"/>
</dbReference>
<feature type="binding site" evidence="12">
    <location>
        <position position="196"/>
    </location>
    <ligand>
        <name>NAD(+)</name>
        <dbReference type="ChEBI" id="CHEBI:57540"/>
    </ligand>
</feature>
<sequence length="443" mass="46935">MRFSSRLLGDLAGRFEHLKAPASDAPEAQQDPLVAQRVSEMLGEIERDGFDAVLRYARDLDGWNEPDVELGQEAIRASGDALTPEHRAALELGAERTRRFADLQRAGLSDAEVELAPGLTTGYRYVPVQSVGAYLPAGRFPLTAGAFMTVGVAKAAGVPTVVACLPPGKNGEADPAVVHSAHLSGVDRVFVLGGVQALAAMSFGLLGEAPVDMIVGAGNAFVAEAKRQLFGRVAIDLLAGPSEVAVIADETADPELVAADLLGQAEHGVNSPAALVTTSRELGEAVIEEADKQLSSLATEEIAGPAWRDFGSVTWARDRETAVALMDDLAPEHLEIQTADDDFYHDSLRNYGSIFLGTWSTVAYSDKGMAGTNHVLPTAGGARHSAGLSVSRFLKPLTYQRVSKEATPLLAEAVETISDYEGMAAHQATATLRLERLREGDAR</sequence>
<dbReference type="CDD" id="cd06572">
    <property type="entry name" value="Histidinol_dh"/>
    <property type="match status" value="1"/>
</dbReference>
<keyword evidence="6 14" id="KW-0862">Zinc</keyword>
<evidence type="ECO:0000256" key="9">
    <source>
        <dbReference type="ARBA" id="ARBA00023102"/>
    </source>
</evidence>
<feature type="binding site" evidence="14">
    <location>
        <position position="264"/>
    </location>
    <ligand>
        <name>Zn(2+)</name>
        <dbReference type="ChEBI" id="CHEBI:29105"/>
    </ligand>
</feature>
<evidence type="ECO:0000256" key="12">
    <source>
        <dbReference type="PIRSR" id="PIRSR000099-2"/>
    </source>
</evidence>
<evidence type="ECO:0000256" key="4">
    <source>
        <dbReference type="ARBA" id="ARBA00016531"/>
    </source>
</evidence>
<feature type="binding site" evidence="13">
    <location>
        <position position="366"/>
    </location>
    <ligand>
        <name>substrate</name>
    </ligand>
</feature>
<dbReference type="GO" id="GO:0046872">
    <property type="term" value="F:metal ion binding"/>
    <property type="evidence" value="ECO:0007669"/>
    <property type="project" value="UniProtKB-KW"/>
</dbReference>
<dbReference type="UniPathway" id="UPA00031">
    <property type="reaction ID" value="UER00014"/>
</dbReference>
<dbReference type="NCBIfam" id="TIGR00069">
    <property type="entry name" value="hisD"/>
    <property type="match status" value="1"/>
</dbReference>
<dbReference type="PIRSF" id="PIRSF000099">
    <property type="entry name" value="Histidinol_dh"/>
    <property type="match status" value="1"/>
</dbReference>
<dbReference type="RefSeq" id="WP_132686229.1">
    <property type="nucleotide sequence ID" value="NZ_SMLA01000066.1"/>
</dbReference>
<organism evidence="16 17">
    <name type="scientific">Saccharopolyspora karakumensis</name>
    <dbReference type="NCBI Taxonomy" id="2530386"/>
    <lineage>
        <taxon>Bacteria</taxon>
        <taxon>Bacillati</taxon>
        <taxon>Actinomycetota</taxon>
        <taxon>Actinomycetes</taxon>
        <taxon>Pseudonocardiales</taxon>
        <taxon>Pseudonocardiaceae</taxon>
        <taxon>Saccharopolyspora</taxon>
    </lineage>
</organism>
<comment type="similarity">
    <text evidence="3 10 15">Belongs to the histidinol dehydrogenase family.</text>
</comment>
<feature type="binding site" evidence="12">
    <location>
        <position position="134"/>
    </location>
    <ligand>
        <name>NAD(+)</name>
        <dbReference type="ChEBI" id="CHEBI:57540"/>
    </ligand>
</feature>
<accession>A0A4R5BC36</accession>
<evidence type="ECO:0000256" key="8">
    <source>
        <dbReference type="ARBA" id="ARBA00023027"/>
    </source>
</evidence>
<keyword evidence="17" id="KW-1185">Reference proteome</keyword>
<evidence type="ECO:0000256" key="10">
    <source>
        <dbReference type="PIRNR" id="PIRNR000099"/>
    </source>
</evidence>
<evidence type="ECO:0000256" key="2">
    <source>
        <dbReference type="ARBA" id="ARBA00004940"/>
    </source>
</evidence>
<protein>
    <recommendedName>
        <fullName evidence="4">Histidinol dehydrogenase</fullName>
    </recommendedName>
</protein>
<dbReference type="InterPro" id="IPR016161">
    <property type="entry name" value="Ald_DH/histidinol_DH"/>
</dbReference>
<keyword evidence="5 14" id="KW-0479">Metal-binding</keyword>
<evidence type="ECO:0000256" key="7">
    <source>
        <dbReference type="ARBA" id="ARBA00023002"/>
    </source>
</evidence>
<comment type="pathway">
    <text evidence="2">Amino-acid biosynthesis; L-histidine biosynthesis; L-histidine from 5-phospho-alpha-D-ribose 1-diphosphate: step 9/9.</text>
</comment>
<dbReference type="InterPro" id="IPR012131">
    <property type="entry name" value="Hstdl_DH"/>
</dbReference>
<proteinExistence type="inferred from homology"/>
<dbReference type="FunFam" id="3.40.50.1980:FF:000001">
    <property type="entry name" value="Histidinol dehydrogenase"/>
    <property type="match status" value="1"/>
</dbReference>
<feature type="binding site" evidence="13">
    <location>
        <position position="421"/>
    </location>
    <ligand>
        <name>substrate</name>
    </ligand>
</feature>
<feature type="binding site" evidence="14">
    <location>
        <position position="426"/>
    </location>
    <ligand>
        <name>Zn(2+)</name>
        <dbReference type="ChEBI" id="CHEBI:29105"/>
    </ligand>
</feature>
<keyword evidence="9" id="KW-0028">Amino-acid biosynthesis</keyword>
<dbReference type="PANTHER" id="PTHR21256">
    <property type="entry name" value="HISTIDINOL DEHYDROGENASE HDH"/>
    <property type="match status" value="1"/>
</dbReference>
<feature type="binding site" evidence="13">
    <location>
        <position position="426"/>
    </location>
    <ligand>
        <name>substrate</name>
    </ligand>
</feature>
<evidence type="ECO:0000256" key="14">
    <source>
        <dbReference type="PIRSR" id="PIRSR000099-4"/>
    </source>
</evidence>
<feature type="binding site" evidence="13">
    <location>
        <position position="264"/>
    </location>
    <ligand>
        <name>substrate</name>
    </ligand>
</feature>
<dbReference type="GO" id="GO:0000105">
    <property type="term" value="P:L-histidine biosynthetic process"/>
    <property type="evidence" value="ECO:0007669"/>
    <property type="project" value="UniProtKB-UniPathway"/>
</dbReference>
<feature type="active site" description="Proton acceptor" evidence="11">
    <location>
        <position position="333"/>
    </location>
</feature>
<feature type="binding site" evidence="14">
    <location>
        <position position="366"/>
    </location>
    <ligand>
        <name>Zn(2+)</name>
        <dbReference type="ChEBI" id="CHEBI:29105"/>
    </ligand>
</feature>
<dbReference type="InterPro" id="IPR022695">
    <property type="entry name" value="Histidinol_DH_monofunct"/>
</dbReference>
<evidence type="ECO:0000256" key="13">
    <source>
        <dbReference type="PIRSR" id="PIRSR000099-3"/>
    </source>
</evidence>
<feature type="binding site" evidence="13">
    <location>
        <position position="333"/>
    </location>
    <ligand>
        <name>substrate</name>
    </ligand>
</feature>
<gene>
    <name evidence="16" type="primary">hisD</name>
    <name evidence="16" type="ORF">E1202_27450</name>
</gene>
<dbReference type="PANTHER" id="PTHR21256:SF14">
    <property type="entry name" value="HISTIDINOL DEHYDROGENASE"/>
    <property type="match status" value="1"/>
</dbReference>
<evidence type="ECO:0000256" key="15">
    <source>
        <dbReference type="RuleBase" id="RU004175"/>
    </source>
</evidence>
<dbReference type="EMBL" id="SMLA01000066">
    <property type="protein sequence ID" value="TDD82300.1"/>
    <property type="molecule type" value="Genomic_DNA"/>
</dbReference>
<dbReference type="Gene3D" id="1.20.5.1300">
    <property type="match status" value="1"/>
</dbReference>
<comment type="function">
    <text evidence="1">Catalyzes the sequential NAD-dependent oxidations of L-histidinol to L-histidinaldehyde and then to L-histidine.</text>
</comment>
<dbReference type="InterPro" id="IPR001692">
    <property type="entry name" value="Histidinol_DH_CS"/>
</dbReference>
<reference evidence="16 17" key="1">
    <citation type="submission" date="2019-03" db="EMBL/GenBank/DDBJ databases">
        <title>Draft genome sequences of novel Actinobacteria.</title>
        <authorList>
            <person name="Sahin N."/>
            <person name="Ay H."/>
            <person name="Saygin H."/>
        </authorList>
    </citation>
    <scope>NUCLEOTIDE SEQUENCE [LARGE SCALE GENOMIC DNA]</scope>
    <source>
        <strain evidence="16 17">5K548</strain>
    </source>
</reference>
<dbReference type="PRINTS" id="PR00083">
    <property type="entry name" value="HOLDHDRGNASE"/>
</dbReference>
<keyword evidence="8 12" id="KW-0520">NAD</keyword>
<keyword evidence="9" id="KW-0368">Histidine biosynthesis</keyword>
<evidence type="ECO:0000313" key="17">
    <source>
        <dbReference type="Proteomes" id="UP000294723"/>
    </source>
</evidence>
<feature type="active site" description="Proton acceptor" evidence="11">
    <location>
        <position position="332"/>
    </location>
</feature>
<comment type="cofactor">
    <cofactor evidence="14">
        <name>Zn(2+)</name>
        <dbReference type="ChEBI" id="CHEBI:29105"/>
    </cofactor>
    <text evidence="14">Binds 1 zinc ion per subunit.</text>
</comment>
<dbReference type="Proteomes" id="UP000294723">
    <property type="component" value="Unassembled WGS sequence"/>
</dbReference>
<dbReference type="AlphaFoldDB" id="A0A4R5BC36"/>
<evidence type="ECO:0000256" key="11">
    <source>
        <dbReference type="PIRSR" id="PIRSR000099-1"/>
    </source>
</evidence>
<dbReference type="Pfam" id="PF00815">
    <property type="entry name" value="Histidinol_dh"/>
    <property type="match status" value="1"/>
</dbReference>
<dbReference type="GO" id="GO:0004399">
    <property type="term" value="F:histidinol dehydrogenase activity"/>
    <property type="evidence" value="ECO:0007669"/>
    <property type="project" value="InterPro"/>
</dbReference>
<evidence type="ECO:0000256" key="3">
    <source>
        <dbReference type="ARBA" id="ARBA00010178"/>
    </source>
</evidence>
<name>A0A4R5BC36_9PSEU</name>
<dbReference type="GO" id="GO:0005829">
    <property type="term" value="C:cytosol"/>
    <property type="evidence" value="ECO:0007669"/>
    <property type="project" value="TreeGrafter"/>
</dbReference>
<evidence type="ECO:0000256" key="5">
    <source>
        <dbReference type="ARBA" id="ARBA00022723"/>
    </source>
</evidence>
<dbReference type="SUPFAM" id="SSF53720">
    <property type="entry name" value="ALDH-like"/>
    <property type="match status" value="1"/>
</dbReference>
<evidence type="ECO:0000256" key="1">
    <source>
        <dbReference type="ARBA" id="ARBA00003850"/>
    </source>
</evidence>
<dbReference type="PROSITE" id="PS00611">
    <property type="entry name" value="HISOL_DEHYDROGENASE"/>
    <property type="match status" value="1"/>
</dbReference>
<feature type="binding site" evidence="13">
    <location>
        <position position="242"/>
    </location>
    <ligand>
        <name>substrate</name>
    </ligand>
</feature>
<feature type="binding site" evidence="13">
    <location>
        <position position="267"/>
    </location>
    <ligand>
        <name>substrate</name>
    </ligand>
</feature>
<evidence type="ECO:0000313" key="16">
    <source>
        <dbReference type="EMBL" id="TDD82300.1"/>
    </source>
</evidence>